<gene>
    <name evidence="4" type="ORF">TMSB3V08_LOCUS9854</name>
</gene>
<accession>A0A7R9EFS0</accession>
<dbReference type="AlphaFoldDB" id="A0A7R9EFS0"/>
<dbReference type="InterPro" id="IPR015403">
    <property type="entry name" value="Mon2/Sec7/BIG1-like_HDS"/>
</dbReference>
<evidence type="ECO:0000259" key="3">
    <source>
        <dbReference type="Pfam" id="PF16206"/>
    </source>
</evidence>
<dbReference type="EMBL" id="OB796185">
    <property type="protein sequence ID" value="CAD7433169.1"/>
    <property type="molecule type" value="Genomic_DNA"/>
</dbReference>
<reference evidence="4" key="1">
    <citation type="submission" date="2020-11" db="EMBL/GenBank/DDBJ databases">
        <authorList>
            <person name="Tran Van P."/>
        </authorList>
    </citation>
    <scope>NUCLEOTIDE SEQUENCE</scope>
</reference>
<sequence>MTKKEGGINYEKQAKTKKDKSVMKRKQLKQVTSSSNDHQGRYVYSRPLSRSPTSVLLRLNQAKLQTLLLGPLSELSSVPHGDVRQRQLECVLQILHSAGETLSHGWPLVLSIIGAVSDHHGENLIRIAFQCLQLVVTDFLPVMPWRCLPLCVDTAAKFGSQTQELNISLTAVGLMWNISDYFYQNKEKLCQSLSGDSTVFPDFPGTPNMPPFDKLWMCLYARLVNEKAAICVFPTAVSSEDPDDCLPVDASSQPSPSTELQVGLSMEPQPGSTTALSSSHLTFTRLCDETWQRLAPDCTHEEYIAADDEITVWCTLDDANIIMEHRSPAMKRGM</sequence>
<evidence type="ECO:0000313" key="4">
    <source>
        <dbReference type="EMBL" id="CAD7433169.1"/>
    </source>
</evidence>
<proteinExistence type="predicted"/>
<evidence type="ECO:0000259" key="2">
    <source>
        <dbReference type="Pfam" id="PF09324"/>
    </source>
</evidence>
<feature type="domain" description="Mon2/Sec7/BIG1-like HDS" evidence="2">
    <location>
        <begin position="59"/>
        <end position="133"/>
    </location>
</feature>
<feature type="compositionally biased region" description="Basic and acidic residues" evidence="1">
    <location>
        <begin position="1"/>
        <end position="22"/>
    </location>
</feature>
<organism evidence="4">
    <name type="scientific">Timema monikensis</name>
    <dbReference type="NCBI Taxonomy" id="170555"/>
    <lineage>
        <taxon>Eukaryota</taxon>
        <taxon>Metazoa</taxon>
        <taxon>Ecdysozoa</taxon>
        <taxon>Arthropoda</taxon>
        <taxon>Hexapoda</taxon>
        <taxon>Insecta</taxon>
        <taxon>Pterygota</taxon>
        <taxon>Neoptera</taxon>
        <taxon>Polyneoptera</taxon>
        <taxon>Phasmatodea</taxon>
        <taxon>Timematodea</taxon>
        <taxon>Timematoidea</taxon>
        <taxon>Timematidae</taxon>
        <taxon>Timema</taxon>
    </lineage>
</organism>
<dbReference type="InterPro" id="IPR032817">
    <property type="entry name" value="Mon2_C"/>
</dbReference>
<evidence type="ECO:0000256" key="1">
    <source>
        <dbReference type="SAM" id="MobiDB-lite"/>
    </source>
</evidence>
<feature type="region of interest" description="Disordered" evidence="1">
    <location>
        <begin position="243"/>
        <end position="272"/>
    </location>
</feature>
<name>A0A7R9EFS0_9NEOP</name>
<dbReference type="Pfam" id="PF16206">
    <property type="entry name" value="Mon2_C"/>
    <property type="match status" value="1"/>
</dbReference>
<feature type="compositionally biased region" description="Polar residues" evidence="1">
    <location>
        <begin position="250"/>
        <end position="260"/>
    </location>
</feature>
<evidence type="ECO:0008006" key="5">
    <source>
        <dbReference type="Google" id="ProtNLM"/>
    </source>
</evidence>
<feature type="domain" description="Mon2 C-terminal" evidence="3">
    <location>
        <begin position="137"/>
        <end position="224"/>
    </location>
</feature>
<feature type="region of interest" description="Disordered" evidence="1">
    <location>
        <begin position="1"/>
        <end position="44"/>
    </location>
</feature>
<protein>
    <recommendedName>
        <fullName evidence="5">Protein MON2 homolog</fullName>
    </recommendedName>
</protein>
<dbReference type="Pfam" id="PF09324">
    <property type="entry name" value="Sec7-like_HDS"/>
    <property type="match status" value="1"/>
</dbReference>